<proteinExistence type="predicted"/>
<dbReference type="Pfam" id="PF05860">
    <property type="entry name" value="TPS"/>
    <property type="match status" value="1"/>
</dbReference>
<dbReference type="InterPro" id="IPR011050">
    <property type="entry name" value="Pectin_lyase_fold/virulence"/>
</dbReference>
<dbReference type="PANTHER" id="PTHR12338">
    <property type="entry name" value="AUTOTRANSPORTER"/>
    <property type="match status" value="1"/>
</dbReference>
<dbReference type="InterPro" id="IPR012334">
    <property type="entry name" value="Pectin_lyas_fold"/>
</dbReference>
<feature type="region of interest" description="Disordered" evidence="4">
    <location>
        <begin position="899"/>
        <end position="948"/>
    </location>
</feature>
<keyword evidence="3 5" id="KW-0732">Signal</keyword>
<dbReference type="SUPFAM" id="SSF51126">
    <property type="entry name" value="Pectin lyase-like"/>
    <property type="match status" value="1"/>
</dbReference>
<accession>A0A8B6X8E7</accession>
<dbReference type="InterPro" id="IPR011493">
    <property type="entry name" value="GLUG"/>
</dbReference>
<organism evidence="7 8">
    <name type="scientific">Derxia gummosa DSM 723</name>
    <dbReference type="NCBI Taxonomy" id="1121388"/>
    <lineage>
        <taxon>Bacteria</taxon>
        <taxon>Pseudomonadati</taxon>
        <taxon>Pseudomonadota</taxon>
        <taxon>Betaproteobacteria</taxon>
        <taxon>Burkholderiales</taxon>
        <taxon>Alcaligenaceae</taxon>
        <taxon>Derxia</taxon>
    </lineage>
</organism>
<name>A0A8B6X8E7_9BURK</name>
<dbReference type="AlphaFoldDB" id="A0A8B6X8E7"/>
<evidence type="ECO:0000259" key="6">
    <source>
        <dbReference type="SMART" id="SM00912"/>
    </source>
</evidence>
<dbReference type="InterPro" id="IPR008638">
    <property type="entry name" value="FhaB/CdiA-like_TPS"/>
</dbReference>
<dbReference type="Gene3D" id="2.160.20.10">
    <property type="entry name" value="Single-stranded right-handed beta-helix, Pectin lyase-like"/>
    <property type="match status" value="1"/>
</dbReference>
<evidence type="ECO:0000313" key="7">
    <source>
        <dbReference type="Proteomes" id="UP000675920"/>
    </source>
</evidence>
<feature type="region of interest" description="Disordered" evidence="4">
    <location>
        <begin position="967"/>
        <end position="987"/>
    </location>
</feature>
<dbReference type="InterPro" id="IPR050909">
    <property type="entry name" value="Bact_Autotransporter_VF"/>
</dbReference>
<reference evidence="8" key="2">
    <citation type="journal article" date="2003" name="BMC Microbiol.">
        <title>The three extra-cellular zinc metalloproteinases of Streptococcus pneumoniae have a different impact on virulence in mice.</title>
        <authorList>
            <person name="Chiavolini D."/>
            <person name="Memmi G."/>
            <person name="Maggi T."/>
            <person name="Iannelli F."/>
            <person name="Pozzi G."/>
            <person name="Oggioni M.R."/>
        </authorList>
    </citation>
    <scope>NUCLEOTIDE SEQUENCE</scope>
</reference>
<reference evidence="8" key="3">
    <citation type="submission" date="2025-08" db="UniProtKB">
        <authorList>
            <consortium name="RefSeq"/>
        </authorList>
    </citation>
    <scope>IDENTIFICATION</scope>
</reference>
<comment type="subcellular location">
    <subcellularLocation>
        <location evidence="1">Secreted</location>
    </subcellularLocation>
</comment>
<evidence type="ECO:0000256" key="4">
    <source>
        <dbReference type="SAM" id="MobiDB-lite"/>
    </source>
</evidence>
<dbReference type="SMART" id="SM00912">
    <property type="entry name" value="Haemagg_act"/>
    <property type="match status" value="1"/>
</dbReference>
<sequence>MPRRAAPPISLPVLRRLSAALAALALPPLALAAPSGGEVVLGSATISRSGTATTIDQSSARAVIDWRSFGIASGEQVNFVQPDRSAIALNRVIGNERSVIDGVLRANGQVFLVNSNGVLFGAGSSVSAAGIVASTLDISNTDFIAGRQVFAGGGGAVENDGRISVPEGGYVALLGGAVRNGGGIEAPKGMAALAAGNRVTLTFAGDSLLGLSLDAGGLAALVENGGAIVADGGRILLTARGADELAGAQVNTTGLLRARTIDDLKGGIVVLAEGGGAHVAGTLDASAPAVGDGGFIETSGRKVGFADDVVITTAAASGRTGRLLIDPDGFTIGSGGDIGAGLLSTLLASNDIDIESTMGSGSDGNLRVNEAVSWSAGTRLGLKATHDILVNAPITATGAGAGLTLDYGGDYKLAGGASVTLSGAGASLAINGTQYQLVHGLAELAALDDNDEYAANGHYALAQDIDASGATHPTSVLGTLGGTLAGMGHTVDGLRIVADDLVNYAYGVGLVGIASNGSVIRDIGVTNADVTGYSWVGALVGMNRGSVSNAWASGQVTGNYVTGGLVGFNLGSIAASHSSASVTGGTLDPGFGSIGGLVGRSTNGTISDSWASGKVTVVSSNVNVSAMAIGGLVGDVIRGSIVDSHATGDVTVPVQTNAAGGLVGMLSYASISGSYATGDVTGGGWYLGGLVAQMYGAASISDSWASGDVVSSNLLSLHSFGGYGRAGGLVGATSAESSVTGSHATGMVSGLADALGGLVGENYGAITGSYATGAVIGNPGSATGGLAGANYEGGSITGSHATGDVTGGLYAGGLAGSNAGRIADSYASGNVNGKLAGGLAGLNLGVIDGSNATGSVTSEDGTGGLVGSNSFTSNSVEYTGTITDSSYRDVAAEHAEQLRQEEAARERQVLRQRGDAAGAAAGSIQRETARASAQAASAASAPSAMPQRAPALTEMLTVLERSRYSAGVRSIELDEGGERKAQEGAAR</sequence>
<keyword evidence="2" id="KW-0964">Secreted</keyword>
<keyword evidence="7" id="KW-1185">Reference proteome</keyword>
<dbReference type="NCBIfam" id="TIGR01901">
    <property type="entry name" value="adhes_NPXG"/>
    <property type="match status" value="1"/>
</dbReference>
<protein>
    <submittedName>
        <fullName evidence="8">GLUG motif-containing protein</fullName>
    </submittedName>
</protein>
<dbReference type="Pfam" id="PF07581">
    <property type="entry name" value="Glug"/>
    <property type="match status" value="6"/>
</dbReference>
<feature type="chain" id="PRO_5034319260" evidence="5">
    <location>
        <begin position="33"/>
        <end position="987"/>
    </location>
</feature>
<feature type="compositionally biased region" description="Basic and acidic residues" evidence="4">
    <location>
        <begin position="976"/>
        <end position="987"/>
    </location>
</feature>
<feature type="compositionally biased region" description="Basic and acidic residues" evidence="4">
    <location>
        <begin position="899"/>
        <end position="914"/>
    </location>
</feature>
<feature type="signal peptide" evidence="5">
    <location>
        <begin position="1"/>
        <end position="32"/>
    </location>
</feature>
<dbReference type="Proteomes" id="UP000675920">
    <property type="component" value="Unplaced"/>
</dbReference>
<dbReference type="GO" id="GO:0005576">
    <property type="term" value="C:extracellular region"/>
    <property type="evidence" value="ECO:0007669"/>
    <property type="project" value="UniProtKB-SubCell"/>
</dbReference>
<evidence type="ECO:0000313" key="8">
    <source>
        <dbReference type="RefSeq" id="WP_051378311.1"/>
    </source>
</evidence>
<feature type="domain" description="Filamentous haemagglutinin FhaB/tRNA nuclease CdiA-like TPS" evidence="6">
    <location>
        <begin position="30"/>
        <end position="142"/>
    </location>
</feature>
<dbReference type="Gene3D" id="2.160.20.110">
    <property type="match status" value="2"/>
</dbReference>
<feature type="compositionally biased region" description="Low complexity" evidence="4">
    <location>
        <begin position="930"/>
        <end position="948"/>
    </location>
</feature>
<reference evidence="8" key="1">
    <citation type="journal article" date="1996" name="Infect. Immun.">
        <title>Characterization of the Streptococcus pneumoniae immunoglobulin A1 protease gene (iga) and its translation product.</title>
        <authorList>
            <person name="Poulsen K."/>
            <person name="Reinholdt J."/>
            <person name="Kilian M."/>
        </authorList>
    </citation>
    <scope>NUCLEOTIDE SEQUENCE</scope>
</reference>
<evidence type="ECO:0000256" key="5">
    <source>
        <dbReference type="SAM" id="SignalP"/>
    </source>
</evidence>
<evidence type="ECO:0000256" key="3">
    <source>
        <dbReference type="ARBA" id="ARBA00022729"/>
    </source>
</evidence>
<dbReference type="RefSeq" id="WP_051378311.1">
    <property type="nucleotide sequence ID" value="NZ_AXWS01000008.1"/>
</dbReference>
<evidence type="ECO:0000256" key="2">
    <source>
        <dbReference type="ARBA" id="ARBA00022525"/>
    </source>
</evidence>
<evidence type="ECO:0000256" key="1">
    <source>
        <dbReference type="ARBA" id="ARBA00004613"/>
    </source>
</evidence>
<dbReference type="PANTHER" id="PTHR12338:SF8">
    <property type="entry name" value="HEME_HEMOPEXIN-BINDING PROTEIN"/>
    <property type="match status" value="1"/>
</dbReference>